<comment type="catalytic activity">
    <reaction evidence="1">
        <text>ATP + protein L-histidine = ADP + protein N-phospho-L-histidine.</text>
        <dbReference type="EC" id="2.7.13.3"/>
    </reaction>
</comment>
<dbReference type="Proteomes" id="UP000194798">
    <property type="component" value="Unassembled WGS sequence"/>
</dbReference>
<dbReference type="GO" id="GO:0016020">
    <property type="term" value="C:membrane"/>
    <property type="evidence" value="ECO:0007669"/>
    <property type="project" value="UniProtKB-SubCell"/>
</dbReference>
<dbReference type="SMART" id="SM00448">
    <property type="entry name" value="REC"/>
    <property type="match status" value="1"/>
</dbReference>
<evidence type="ECO:0000256" key="4">
    <source>
        <dbReference type="ARBA" id="ARBA00022553"/>
    </source>
</evidence>
<dbReference type="Pfam" id="PF02518">
    <property type="entry name" value="HATPase_c"/>
    <property type="match status" value="1"/>
</dbReference>
<evidence type="ECO:0000256" key="1">
    <source>
        <dbReference type="ARBA" id="ARBA00000085"/>
    </source>
</evidence>
<evidence type="ECO:0000256" key="13">
    <source>
        <dbReference type="SAM" id="Phobius"/>
    </source>
</evidence>
<keyword evidence="9" id="KW-0902">Two-component regulatory system</keyword>
<name>A0A251X9K0_9GAMM</name>
<dbReference type="InterPro" id="IPR036097">
    <property type="entry name" value="HisK_dim/P_sf"/>
</dbReference>
<keyword evidence="6" id="KW-0547">Nucleotide-binding</keyword>
<keyword evidence="8" id="KW-0067">ATP-binding</keyword>
<dbReference type="Gene3D" id="3.30.565.10">
    <property type="entry name" value="Histidine kinase-like ATPase, C-terminal domain"/>
    <property type="match status" value="1"/>
</dbReference>
<dbReference type="CDD" id="cd17546">
    <property type="entry name" value="REC_hyHK_CKI1_RcsC-like"/>
    <property type="match status" value="1"/>
</dbReference>
<dbReference type="InterPro" id="IPR005467">
    <property type="entry name" value="His_kinase_dom"/>
</dbReference>
<dbReference type="CDD" id="cd00082">
    <property type="entry name" value="HisKA"/>
    <property type="match status" value="1"/>
</dbReference>
<dbReference type="EC" id="2.7.13.3" evidence="3"/>
<accession>A0A251X9K0</accession>
<evidence type="ECO:0000256" key="3">
    <source>
        <dbReference type="ARBA" id="ARBA00012438"/>
    </source>
</evidence>
<dbReference type="PROSITE" id="PS50110">
    <property type="entry name" value="RESPONSE_REGULATORY"/>
    <property type="match status" value="1"/>
</dbReference>
<dbReference type="AlphaFoldDB" id="A0A251X9K0"/>
<dbReference type="CDD" id="cd16922">
    <property type="entry name" value="HATPase_EvgS-ArcB-TorS-like"/>
    <property type="match status" value="1"/>
</dbReference>
<keyword evidence="5" id="KW-0808">Transferase</keyword>
<dbReference type="InterPro" id="IPR038188">
    <property type="entry name" value="TorS_sensor_sf"/>
</dbReference>
<dbReference type="Gene3D" id="1.20.58.920">
    <property type="match status" value="2"/>
</dbReference>
<dbReference type="InterPro" id="IPR011006">
    <property type="entry name" value="CheY-like_superfamily"/>
</dbReference>
<evidence type="ECO:0000256" key="12">
    <source>
        <dbReference type="PROSITE-ProRule" id="PRU00169"/>
    </source>
</evidence>
<dbReference type="PANTHER" id="PTHR45339">
    <property type="entry name" value="HYBRID SIGNAL TRANSDUCTION HISTIDINE KINASE J"/>
    <property type="match status" value="1"/>
</dbReference>
<dbReference type="GO" id="GO:0000155">
    <property type="term" value="F:phosphorelay sensor kinase activity"/>
    <property type="evidence" value="ECO:0007669"/>
    <property type="project" value="InterPro"/>
</dbReference>
<sequence length="960" mass="108820">MIFFNFANHFTVKLYLAFFGIVVQILFITGLALYVFAEFEHMIDDATDRTVPTVISALRLSEQSGRLAASAPILARAENKKQLETIYLQLTHLLNDIQSNITILSEHTSEHALLPVKQSTEEMSMVLTNLQIETGHYLDLQQEVHNFSIELLRLQNILVDNTNPIIYGVHSLNRLFAKRTSRRHQVAVRQLVEFYMARLIVMTELQQLTQCLHYRFIKPDEINCYMIFTAIEERLKVISAQTEMDQSLTETLQNAVKWLEQMQEFDPKKLETQRDTLQEIRFYIDSLIETEKKELKEHYRETSETLSSSLDTLVEQVMTDLNYALDIKAEGHLAIGLLNSVTYVSNQEAVNNLYQYFQEALTRFISAADSFALSDLAQRNPVLAENIGVITREVKAFSEQNNIFSLKNKMIETENNIAILSSKTQEIASQINSQINQIDDIINSLQADLTQVKESVKQTQDTSQSILGLVFFISLLTSITIAYFTTRIISRHEQELRLAKESAELANQAKSTFLANMSHELRTPLNGVLGYAQILSNQPQLTPEQREGLGIIQRSGDYLLTLINDILDLSKVEAGRLDIQPEPILFTNFMQGITDLFKIRAQQKGISFIYEPASPLPDLIEADEKRLRQILINLLGNAVKFTSEGWVKLIVKEENGYFYFIIEDTGVGIAKNDLKHIFKPFQQVGERHYREEGTGLGLSITHQLVLAMRGQLSVESELGKGTIFTMSLPLTAAERPDWDQHSEVTTSRLIGFAEPICHLLVIDDHPKDRQLLVDMLSPLGFIVSAADSGKTALSLIAKQKPALIFLDLMIPEQDGFSIARQLRTGIIAKDTPIIAVSASAFEHHRQASLNAGCHDFLSKPLQYSLLIDCLQRHLHLTWEYITTTQATPRDQQTMIGPSAEQASFLYELTMMGDIGGILDYLAHLEEKDARLTLFIERARELARAFDEEGICLLIEPYLSK</sequence>
<evidence type="ECO:0000259" key="14">
    <source>
        <dbReference type="PROSITE" id="PS50109"/>
    </source>
</evidence>
<feature type="domain" description="Response regulatory" evidence="15">
    <location>
        <begin position="758"/>
        <end position="874"/>
    </location>
</feature>
<dbReference type="InterPro" id="IPR003594">
    <property type="entry name" value="HATPase_dom"/>
</dbReference>
<dbReference type="FunFam" id="1.10.287.130:FF:000038">
    <property type="entry name" value="Sensory transduction histidine kinase"/>
    <property type="match status" value="1"/>
</dbReference>
<dbReference type="Pfam" id="PF21689">
    <property type="entry name" value="TorS_sensor_domain"/>
    <property type="match status" value="1"/>
</dbReference>
<dbReference type="Gene3D" id="1.10.287.130">
    <property type="match status" value="1"/>
</dbReference>
<feature type="domain" description="Histidine kinase" evidence="14">
    <location>
        <begin position="516"/>
        <end position="732"/>
    </location>
</feature>
<keyword evidence="17" id="KW-1185">Reference proteome</keyword>
<dbReference type="PRINTS" id="PR00344">
    <property type="entry name" value="BCTRLSENSOR"/>
</dbReference>
<dbReference type="Gene3D" id="3.40.50.2300">
    <property type="match status" value="1"/>
</dbReference>
<dbReference type="SUPFAM" id="SSF52172">
    <property type="entry name" value="CheY-like"/>
    <property type="match status" value="1"/>
</dbReference>
<keyword evidence="10 13" id="KW-0472">Membrane</keyword>
<evidence type="ECO:0000256" key="2">
    <source>
        <dbReference type="ARBA" id="ARBA00004370"/>
    </source>
</evidence>
<dbReference type="SMART" id="SM00388">
    <property type="entry name" value="HisKA"/>
    <property type="match status" value="1"/>
</dbReference>
<protein>
    <recommendedName>
        <fullName evidence="3">histidine kinase</fullName>
        <ecNumber evidence="3">2.7.13.3</ecNumber>
    </recommendedName>
</protein>
<dbReference type="InterPro" id="IPR004358">
    <property type="entry name" value="Sig_transdc_His_kin-like_C"/>
</dbReference>
<evidence type="ECO:0000313" key="17">
    <source>
        <dbReference type="Proteomes" id="UP000194798"/>
    </source>
</evidence>
<dbReference type="FunFam" id="3.30.565.10:FF:000010">
    <property type="entry name" value="Sensor histidine kinase RcsC"/>
    <property type="match status" value="1"/>
</dbReference>
<evidence type="ECO:0000256" key="8">
    <source>
        <dbReference type="ARBA" id="ARBA00022840"/>
    </source>
</evidence>
<organism evidence="16 17">
    <name type="scientific">Thioflexithrix psekupsensis</name>
    <dbReference type="NCBI Taxonomy" id="1570016"/>
    <lineage>
        <taxon>Bacteria</taxon>
        <taxon>Pseudomonadati</taxon>
        <taxon>Pseudomonadota</taxon>
        <taxon>Gammaproteobacteria</taxon>
        <taxon>Thiotrichales</taxon>
        <taxon>Thioflexithrix</taxon>
    </lineage>
</organism>
<keyword evidence="13" id="KW-1133">Transmembrane helix</keyword>
<proteinExistence type="predicted"/>
<evidence type="ECO:0000256" key="7">
    <source>
        <dbReference type="ARBA" id="ARBA00022777"/>
    </source>
</evidence>
<dbReference type="Pfam" id="PF00072">
    <property type="entry name" value="Response_reg"/>
    <property type="match status" value="1"/>
</dbReference>
<dbReference type="EMBL" id="MSLT01000012">
    <property type="protein sequence ID" value="OUD14353.1"/>
    <property type="molecule type" value="Genomic_DNA"/>
</dbReference>
<dbReference type="InterPro" id="IPR003661">
    <property type="entry name" value="HisK_dim/P_dom"/>
</dbReference>
<evidence type="ECO:0000256" key="9">
    <source>
        <dbReference type="ARBA" id="ARBA00023012"/>
    </source>
</evidence>
<evidence type="ECO:0000256" key="5">
    <source>
        <dbReference type="ARBA" id="ARBA00022679"/>
    </source>
</evidence>
<comment type="caution">
    <text evidence="16">The sequence shown here is derived from an EMBL/GenBank/DDBJ whole genome shotgun (WGS) entry which is preliminary data.</text>
</comment>
<keyword evidence="7" id="KW-0418">Kinase</keyword>
<dbReference type="Pfam" id="PF00512">
    <property type="entry name" value="HisKA"/>
    <property type="match status" value="1"/>
</dbReference>
<keyword evidence="4 12" id="KW-0597">Phosphoprotein</keyword>
<comment type="subcellular location">
    <subcellularLocation>
        <location evidence="2">Membrane</location>
    </subcellularLocation>
</comment>
<keyword evidence="11" id="KW-0131">Cell cycle</keyword>
<dbReference type="InterPro" id="IPR036890">
    <property type="entry name" value="HATPase_C_sf"/>
</dbReference>
<gene>
    <name evidence="16" type="ORF">TPSD3_08530</name>
</gene>
<dbReference type="SUPFAM" id="SSF47384">
    <property type="entry name" value="Homodimeric domain of signal transducing histidine kinase"/>
    <property type="match status" value="1"/>
</dbReference>
<dbReference type="GO" id="GO:0005524">
    <property type="term" value="F:ATP binding"/>
    <property type="evidence" value="ECO:0007669"/>
    <property type="project" value="UniProtKB-KW"/>
</dbReference>
<evidence type="ECO:0000256" key="10">
    <source>
        <dbReference type="ARBA" id="ARBA00023136"/>
    </source>
</evidence>
<dbReference type="PANTHER" id="PTHR45339:SF1">
    <property type="entry name" value="HYBRID SIGNAL TRANSDUCTION HISTIDINE KINASE J"/>
    <property type="match status" value="1"/>
</dbReference>
<feature type="transmembrane region" description="Helical" evidence="13">
    <location>
        <begin position="466"/>
        <end position="484"/>
    </location>
</feature>
<dbReference type="PROSITE" id="PS50109">
    <property type="entry name" value="HIS_KIN"/>
    <property type="match status" value="1"/>
</dbReference>
<feature type="modified residue" description="4-aspartylphosphate" evidence="12">
    <location>
        <position position="807"/>
    </location>
</feature>
<evidence type="ECO:0000313" key="16">
    <source>
        <dbReference type="EMBL" id="OUD14353.1"/>
    </source>
</evidence>
<reference evidence="16 17" key="1">
    <citation type="submission" date="2016-12" db="EMBL/GenBank/DDBJ databases">
        <title>Thioflexothrix psekupsii D3 genome sequencing and assembly.</title>
        <authorList>
            <person name="Fomenkov A."/>
            <person name="Vincze T."/>
            <person name="Grabovich M."/>
            <person name="Anton B.P."/>
            <person name="Dubinina G."/>
            <person name="Orlova M."/>
            <person name="Belousova E."/>
            <person name="Roberts R.J."/>
        </authorList>
    </citation>
    <scope>NUCLEOTIDE SEQUENCE [LARGE SCALE GENOMIC DNA]</scope>
    <source>
        <strain evidence="16">D3</strain>
    </source>
</reference>
<dbReference type="InterPro" id="IPR001789">
    <property type="entry name" value="Sig_transdc_resp-reg_receiver"/>
</dbReference>
<evidence type="ECO:0000256" key="11">
    <source>
        <dbReference type="ARBA" id="ARBA00023306"/>
    </source>
</evidence>
<evidence type="ECO:0000259" key="15">
    <source>
        <dbReference type="PROSITE" id="PS50110"/>
    </source>
</evidence>
<keyword evidence="13" id="KW-0812">Transmembrane</keyword>
<feature type="transmembrane region" description="Helical" evidence="13">
    <location>
        <begin position="12"/>
        <end position="37"/>
    </location>
</feature>
<dbReference type="SUPFAM" id="SSF55874">
    <property type="entry name" value="ATPase domain of HSP90 chaperone/DNA topoisomerase II/histidine kinase"/>
    <property type="match status" value="1"/>
</dbReference>
<evidence type="ECO:0000256" key="6">
    <source>
        <dbReference type="ARBA" id="ARBA00022741"/>
    </source>
</evidence>
<dbReference type="SMART" id="SM00387">
    <property type="entry name" value="HATPase_c"/>
    <property type="match status" value="1"/>
</dbReference>